<gene>
    <name evidence="1" type="ORF">C2G38_2236139</name>
</gene>
<evidence type="ECO:0000313" key="2">
    <source>
        <dbReference type="Proteomes" id="UP000266673"/>
    </source>
</evidence>
<reference evidence="1 2" key="1">
    <citation type="submission" date="2018-06" db="EMBL/GenBank/DDBJ databases">
        <title>Comparative genomics reveals the genomic features of Rhizophagus irregularis, R. cerebriforme, R. diaphanum and Gigaspora rosea, and their symbiotic lifestyle signature.</title>
        <authorList>
            <person name="Morin E."/>
            <person name="San Clemente H."/>
            <person name="Chen E.C.H."/>
            <person name="De La Providencia I."/>
            <person name="Hainaut M."/>
            <person name="Kuo A."/>
            <person name="Kohler A."/>
            <person name="Murat C."/>
            <person name="Tang N."/>
            <person name="Roy S."/>
            <person name="Loubradou J."/>
            <person name="Henrissat B."/>
            <person name="Grigoriev I.V."/>
            <person name="Corradi N."/>
            <person name="Roux C."/>
            <person name="Martin F.M."/>
        </authorList>
    </citation>
    <scope>NUCLEOTIDE SEQUENCE [LARGE SCALE GENOMIC DNA]</scope>
    <source>
        <strain evidence="1 2">DAOM 194757</strain>
    </source>
</reference>
<dbReference type="AlphaFoldDB" id="A0A397TP77"/>
<sequence length="81" mass="9155">MATSVEPASRLLKLGTKSARMASCILIHQDPDCRRVSDNTIIECFAPITDVSDIEFDHEMARPHRAQSSHDQIRRQILPII</sequence>
<protein>
    <submittedName>
        <fullName evidence="1">Uncharacterized protein</fullName>
    </submittedName>
</protein>
<proteinExistence type="predicted"/>
<dbReference type="EMBL" id="QKWP01005776">
    <property type="protein sequence ID" value="RIA99993.1"/>
    <property type="molecule type" value="Genomic_DNA"/>
</dbReference>
<accession>A0A397TP77</accession>
<keyword evidence="2" id="KW-1185">Reference proteome</keyword>
<organism evidence="1 2">
    <name type="scientific">Gigaspora rosea</name>
    <dbReference type="NCBI Taxonomy" id="44941"/>
    <lineage>
        <taxon>Eukaryota</taxon>
        <taxon>Fungi</taxon>
        <taxon>Fungi incertae sedis</taxon>
        <taxon>Mucoromycota</taxon>
        <taxon>Glomeromycotina</taxon>
        <taxon>Glomeromycetes</taxon>
        <taxon>Diversisporales</taxon>
        <taxon>Gigasporaceae</taxon>
        <taxon>Gigaspora</taxon>
    </lineage>
</organism>
<name>A0A397TP77_9GLOM</name>
<dbReference type="Proteomes" id="UP000266673">
    <property type="component" value="Unassembled WGS sequence"/>
</dbReference>
<evidence type="ECO:0000313" key="1">
    <source>
        <dbReference type="EMBL" id="RIA99993.1"/>
    </source>
</evidence>
<comment type="caution">
    <text evidence="1">The sequence shown here is derived from an EMBL/GenBank/DDBJ whole genome shotgun (WGS) entry which is preliminary data.</text>
</comment>